<evidence type="ECO:0000256" key="1">
    <source>
        <dbReference type="SAM" id="Phobius"/>
    </source>
</evidence>
<feature type="transmembrane region" description="Helical" evidence="1">
    <location>
        <begin position="75"/>
        <end position="96"/>
    </location>
</feature>
<keyword evidence="1" id="KW-1133">Transmembrane helix</keyword>
<keyword evidence="1" id="KW-0812">Transmembrane</keyword>
<organism evidence="2 3">
    <name type="scientific">Thioalkalivibrio denitrificans</name>
    <dbReference type="NCBI Taxonomy" id="108003"/>
    <lineage>
        <taxon>Bacteria</taxon>
        <taxon>Pseudomonadati</taxon>
        <taxon>Pseudomonadota</taxon>
        <taxon>Gammaproteobacteria</taxon>
        <taxon>Chromatiales</taxon>
        <taxon>Ectothiorhodospiraceae</taxon>
        <taxon>Thioalkalivibrio</taxon>
    </lineage>
</organism>
<dbReference type="STRING" id="108003.B1C78_12395"/>
<dbReference type="Proteomes" id="UP000189462">
    <property type="component" value="Unassembled WGS sequence"/>
</dbReference>
<accession>A0A1V3NEB0</accession>
<dbReference type="EMBL" id="MVBK01000077">
    <property type="protein sequence ID" value="OOG23136.1"/>
    <property type="molecule type" value="Genomic_DNA"/>
</dbReference>
<name>A0A1V3NEB0_9GAMM</name>
<gene>
    <name evidence="2" type="ORF">B1C78_12395</name>
</gene>
<proteinExistence type="predicted"/>
<reference evidence="2 3" key="1">
    <citation type="submission" date="2017-02" db="EMBL/GenBank/DDBJ databases">
        <title>Genomic diversity within the haloalkaliphilic genus Thioalkalivibrio.</title>
        <authorList>
            <person name="Ahn A.-C."/>
            <person name="Meier-Kolthoff J."/>
            <person name="Overmars L."/>
            <person name="Richter M."/>
            <person name="Woyke T."/>
            <person name="Sorokin D.Y."/>
            <person name="Muyzer G."/>
        </authorList>
    </citation>
    <scope>NUCLEOTIDE SEQUENCE [LARGE SCALE GENOMIC DNA]</scope>
    <source>
        <strain evidence="2 3">ALJD</strain>
    </source>
</reference>
<keyword evidence="1" id="KW-0472">Membrane</keyword>
<keyword evidence="3" id="KW-1185">Reference proteome</keyword>
<evidence type="ECO:0000313" key="2">
    <source>
        <dbReference type="EMBL" id="OOG23136.1"/>
    </source>
</evidence>
<feature type="transmembrane region" description="Helical" evidence="1">
    <location>
        <begin position="108"/>
        <end position="129"/>
    </location>
</feature>
<evidence type="ECO:0000313" key="3">
    <source>
        <dbReference type="Proteomes" id="UP000189462"/>
    </source>
</evidence>
<feature type="transmembrane region" description="Helical" evidence="1">
    <location>
        <begin position="149"/>
        <end position="171"/>
    </location>
</feature>
<protein>
    <submittedName>
        <fullName evidence="2">Uncharacterized protein</fullName>
    </submittedName>
</protein>
<comment type="caution">
    <text evidence="2">The sequence shown here is derived from an EMBL/GenBank/DDBJ whole genome shotgun (WGS) entry which is preliminary data.</text>
</comment>
<dbReference type="AlphaFoldDB" id="A0A1V3NEB0"/>
<sequence>MRMASERPLHITPPSRGRSSTVSALAWAFILAALATLVFAGTRVVSGDLPALDVADHGAGGLIAGFAWVLERGPAILTLLLAGALATLLISVALLLRLSWARRAFLGLMSFGFVATLMATAVTPMVFALMPDEATTGAFIPDDPLAGMVGLLGGMIVLATALTALFAWVAWKLTRPQIKAEFEPSPADTDG</sequence>